<protein>
    <recommendedName>
        <fullName evidence="2">protein-glutamate methylesterase</fullName>
        <ecNumber evidence="2">3.1.1.61</ecNumber>
    </recommendedName>
</protein>
<dbReference type="InterPro" id="IPR035909">
    <property type="entry name" value="CheB_C"/>
</dbReference>
<dbReference type="GO" id="GO:0000156">
    <property type="term" value="F:phosphorelay response regulator activity"/>
    <property type="evidence" value="ECO:0007669"/>
    <property type="project" value="InterPro"/>
</dbReference>
<dbReference type="Gene3D" id="3.40.50.180">
    <property type="entry name" value="Methylesterase CheB, C-terminal domain"/>
    <property type="match status" value="1"/>
</dbReference>
<dbReference type="InterPro" id="IPR000673">
    <property type="entry name" value="Sig_transdc_resp-reg_Me-estase"/>
</dbReference>
<dbReference type="GO" id="GO:0006935">
    <property type="term" value="P:chemotaxis"/>
    <property type="evidence" value="ECO:0007669"/>
    <property type="project" value="InterPro"/>
</dbReference>
<gene>
    <name evidence="5" type="ORF">MNBD_DELTA03-4</name>
</gene>
<reference evidence="5" key="1">
    <citation type="submission" date="2018-06" db="EMBL/GenBank/DDBJ databases">
        <authorList>
            <person name="Zhirakovskaya E."/>
        </authorList>
    </citation>
    <scope>NUCLEOTIDE SEQUENCE</scope>
</reference>
<name>A0A3B0UW17_9ZZZZ</name>
<dbReference type="AlphaFoldDB" id="A0A3B0UW17"/>
<evidence type="ECO:0000256" key="3">
    <source>
        <dbReference type="ARBA" id="ARBA00048267"/>
    </source>
</evidence>
<dbReference type="GO" id="GO:0008984">
    <property type="term" value="F:protein-glutamate methylesterase activity"/>
    <property type="evidence" value="ECO:0007669"/>
    <property type="project" value="UniProtKB-EC"/>
</dbReference>
<evidence type="ECO:0000313" key="5">
    <source>
        <dbReference type="EMBL" id="VAW35298.1"/>
    </source>
</evidence>
<dbReference type="PROSITE" id="PS50122">
    <property type="entry name" value="CHEB"/>
    <property type="match status" value="1"/>
</dbReference>
<sequence length="69" mass="6936">GTVGVLMTGMGDDGADMMVKITEAGGQTIAESEETAIVFGMPNEAILRGGANVVAPSWDIAGEIIKAVA</sequence>
<dbReference type="Pfam" id="PF01339">
    <property type="entry name" value="CheB_methylest"/>
    <property type="match status" value="1"/>
</dbReference>
<feature type="domain" description="CheB-type methylesterase" evidence="4">
    <location>
        <begin position="1"/>
        <end position="69"/>
    </location>
</feature>
<evidence type="ECO:0000256" key="2">
    <source>
        <dbReference type="ARBA" id="ARBA00039140"/>
    </source>
</evidence>
<feature type="non-terminal residue" evidence="5">
    <location>
        <position position="1"/>
    </location>
</feature>
<dbReference type="GO" id="GO:0005737">
    <property type="term" value="C:cytoplasm"/>
    <property type="evidence" value="ECO:0007669"/>
    <property type="project" value="InterPro"/>
</dbReference>
<dbReference type="EMBL" id="UOEX01000123">
    <property type="protein sequence ID" value="VAW35298.1"/>
    <property type="molecule type" value="Genomic_DNA"/>
</dbReference>
<organism evidence="5">
    <name type="scientific">hydrothermal vent metagenome</name>
    <dbReference type="NCBI Taxonomy" id="652676"/>
    <lineage>
        <taxon>unclassified sequences</taxon>
        <taxon>metagenomes</taxon>
        <taxon>ecological metagenomes</taxon>
    </lineage>
</organism>
<dbReference type="EC" id="3.1.1.61" evidence="2"/>
<proteinExistence type="predicted"/>
<dbReference type="SUPFAM" id="SSF52738">
    <property type="entry name" value="Methylesterase CheB, C-terminal domain"/>
    <property type="match status" value="1"/>
</dbReference>
<evidence type="ECO:0000256" key="1">
    <source>
        <dbReference type="ARBA" id="ARBA00022801"/>
    </source>
</evidence>
<dbReference type="PANTHER" id="PTHR42872:SF6">
    <property type="entry name" value="PROTEIN-GLUTAMATE METHYLESTERASE_PROTEIN-GLUTAMINE GLUTAMINASE"/>
    <property type="match status" value="1"/>
</dbReference>
<dbReference type="PANTHER" id="PTHR42872">
    <property type="entry name" value="PROTEIN-GLUTAMATE METHYLESTERASE/PROTEIN-GLUTAMINE GLUTAMINASE"/>
    <property type="match status" value="1"/>
</dbReference>
<keyword evidence="1 5" id="KW-0378">Hydrolase</keyword>
<comment type="catalytic activity">
    <reaction evidence="3">
        <text>[protein]-L-glutamate 5-O-methyl ester + H2O = L-glutamyl-[protein] + methanol + H(+)</text>
        <dbReference type="Rhea" id="RHEA:23236"/>
        <dbReference type="Rhea" id="RHEA-COMP:10208"/>
        <dbReference type="Rhea" id="RHEA-COMP:10311"/>
        <dbReference type="ChEBI" id="CHEBI:15377"/>
        <dbReference type="ChEBI" id="CHEBI:15378"/>
        <dbReference type="ChEBI" id="CHEBI:17790"/>
        <dbReference type="ChEBI" id="CHEBI:29973"/>
        <dbReference type="ChEBI" id="CHEBI:82795"/>
        <dbReference type="EC" id="3.1.1.61"/>
    </reaction>
</comment>
<evidence type="ECO:0000259" key="4">
    <source>
        <dbReference type="PROSITE" id="PS50122"/>
    </source>
</evidence>
<accession>A0A3B0UW17</accession>